<dbReference type="SUPFAM" id="SSF48452">
    <property type="entry name" value="TPR-like"/>
    <property type="match status" value="1"/>
</dbReference>
<protein>
    <recommendedName>
        <fullName evidence="5">Tetratricopeptide repeat protein</fullName>
    </recommendedName>
</protein>
<keyword evidence="2" id="KW-0732">Signal</keyword>
<dbReference type="InterPro" id="IPR019734">
    <property type="entry name" value="TPR_rpt"/>
</dbReference>
<accession>A0A7V8JMG0</accession>
<reference evidence="4" key="1">
    <citation type="journal article" date="2020" name="MBio">
        <title>Horizontal gene transfer to a defensive symbiont with a reduced genome amongst a multipartite beetle microbiome.</title>
        <authorList>
            <person name="Waterworth S.C."/>
            <person name="Florez L.V."/>
            <person name="Rees E.R."/>
            <person name="Hertweck C."/>
            <person name="Kaltenpoth M."/>
            <person name="Kwan J.C."/>
        </authorList>
    </citation>
    <scope>NUCLEOTIDE SEQUENCE [LARGE SCALE GENOMIC DNA]</scope>
</reference>
<evidence type="ECO:0000313" key="3">
    <source>
        <dbReference type="EMBL" id="KAF1016362.1"/>
    </source>
</evidence>
<dbReference type="Proteomes" id="UP000487117">
    <property type="component" value="Unassembled WGS sequence"/>
</dbReference>
<dbReference type="PROSITE" id="PS50005">
    <property type="entry name" value="TPR"/>
    <property type="match status" value="2"/>
</dbReference>
<dbReference type="EMBL" id="WNDS01000002">
    <property type="protein sequence ID" value="KAF1016362.1"/>
    <property type="molecule type" value="Genomic_DNA"/>
</dbReference>
<dbReference type="Gene3D" id="1.25.40.10">
    <property type="entry name" value="Tetratricopeptide repeat domain"/>
    <property type="match status" value="1"/>
</dbReference>
<evidence type="ECO:0008006" key="5">
    <source>
        <dbReference type="Google" id="ProtNLM"/>
    </source>
</evidence>
<gene>
    <name evidence="3" type="ORF">GAK31_01857</name>
</gene>
<feature type="repeat" description="TPR" evidence="1">
    <location>
        <begin position="103"/>
        <end position="136"/>
    </location>
</feature>
<dbReference type="AlphaFoldDB" id="A0A7V8JMG0"/>
<evidence type="ECO:0000313" key="4">
    <source>
        <dbReference type="Proteomes" id="UP000487117"/>
    </source>
</evidence>
<feature type="chain" id="PRO_5030701285" description="Tetratricopeptide repeat protein" evidence="2">
    <location>
        <begin position="24"/>
        <end position="240"/>
    </location>
</feature>
<evidence type="ECO:0000256" key="2">
    <source>
        <dbReference type="SAM" id="SignalP"/>
    </source>
</evidence>
<evidence type="ECO:0000256" key="1">
    <source>
        <dbReference type="PROSITE-ProRule" id="PRU00339"/>
    </source>
</evidence>
<feature type="repeat" description="TPR" evidence="1">
    <location>
        <begin position="69"/>
        <end position="102"/>
    </location>
</feature>
<feature type="signal peptide" evidence="2">
    <location>
        <begin position="1"/>
        <end position="23"/>
    </location>
</feature>
<name>A0A7V8JMG0_STEMA</name>
<comment type="caution">
    <text evidence="3">The sequence shown here is derived from an EMBL/GenBank/DDBJ whole genome shotgun (WGS) entry which is preliminary data.</text>
</comment>
<sequence>MAGSSLARLLVGALALAGAAASAQDAVAPRIDEVPMYGSIDRSSPELQAADRTLIKQASDHFGSRAAAAQAWVEQGYRFYQADQLGMAMRRFNQAWLLNPQGPEVYTGIAAVLHDQNRFCEAMAMMDKALALDPPTFQGIHSDAGRITARCAAQDTTLSPQARQALRERSDALYRKAEQVEPDKGYLYASWATARYWSGEYAQAWAMVHKARLAGARDNARFVELLRARLPEPASEAASP</sequence>
<proteinExistence type="predicted"/>
<dbReference type="InterPro" id="IPR011990">
    <property type="entry name" value="TPR-like_helical_dom_sf"/>
</dbReference>
<organism evidence="3 4">
    <name type="scientific">Stenotrophomonas maltophilia</name>
    <name type="common">Pseudomonas maltophilia</name>
    <name type="synonym">Xanthomonas maltophilia</name>
    <dbReference type="NCBI Taxonomy" id="40324"/>
    <lineage>
        <taxon>Bacteria</taxon>
        <taxon>Pseudomonadati</taxon>
        <taxon>Pseudomonadota</taxon>
        <taxon>Gammaproteobacteria</taxon>
        <taxon>Lysobacterales</taxon>
        <taxon>Lysobacteraceae</taxon>
        <taxon>Stenotrophomonas</taxon>
        <taxon>Stenotrophomonas maltophilia group</taxon>
    </lineage>
</organism>
<keyword evidence="1" id="KW-0802">TPR repeat</keyword>